<evidence type="ECO:0000313" key="2">
    <source>
        <dbReference type="EMBL" id="GAA2455013.1"/>
    </source>
</evidence>
<dbReference type="EMBL" id="BAAATK010000050">
    <property type="protein sequence ID" value="GAA2455013.1"/>
    <property type="molecule type" value="Genomic_DNA"/>
</dbReference>
<gene>
    <name evidence="2" type="ORF">GCM10010421_55160</name>
</gene>
<dbReference type="Proteomes" id="UP001500460">
    <property type="component" value="Unassembled WGS sequence"/>
</dbReference>
<protein>
    <recommendedName>
        <fullName evidence="4">Secreted protein</fullName>
    </recommendedName>
</protein>
<feature type="compositionally biased region" description="Pro residues" evidence="1">
    <location>
        <begin position="99"/>
        <end position="108"/>
    </location>
</feature>
<name>A0ABN3KF32_9ACTN</name>
<feature type="compositionally biased region" description="Basic and acidic residues" evidence="1">
    <location>
        <begin position="84"/>
        <end position="93"/>
    </location>
</feature>
<keyword evidence="3" id="KW-1185">Reference proteome</keyword>
<evidence type="ECO:0000256" key="1">
    <source>
        <dbReference type="SAM" id="MobiDB-lite"/>
    </source>
</evidence>
<proteinExistence type="predicted"/>
<feature type="region of interest" description="Disordered" evidence="1">
    <location>
        <begin position="61"/>
        <end position="115"/>
    </location>
</feature>
<reference evidence="2 3" key="1">
    <citation type="journal article" date="2019" name="Int. J. Syst. Evol. Microbiol.">
        <title>The Global Catalogue of Microorganisms (GCM) 10K type strain sequencing project: providing services to taxonomists for standard genome sequencing and annotation.</title>
        <authorList>
            <consortium name="The Broad Institute Genomics Platform"/>
            <consortium name="The Broad Institute Genome Sequencing Center for Infectious Disease"/>
            <person name="Wu L."/>
            <person name="Ma J."/>
        </authorList>
    </citation>
    <scope>NUCLEOTIDE SEQUENCE [LARGE SCALE GENOMIC DNA]</scope>
    <source>
        <strain evidence="2 3">JCM 6922</strain>
    </source>
</reference>
<evidence type="ECO:0000313" key="3">
    <source>
        <dbReference type="Proteomes" id="UP001500460"/>
    </source>
</evidence>
<comment type="caution">
    <text evidence="2">The sequence shown here is derived from an EMBL/GenBank/DDBJ whole genome shotgun (WGS) entry which is preliminary data.</text>
</comment>
<sequence>MTVAVVVLGAGGSAVPSGDASVLGLTGAEADVTVEITPLGGSLAGALLLSYSFLRSSSRGHCGRRAAWPRRPNSSPPAPAAPGSRERPGDRSASRWGEGPPPPPPAPPRRPRGGR</sequence>
<organism evidence="2 3">
    <name type="scientific">Streptomyces glaucus</name>
    <dbReference type="NCBI Taxonomy" id="284029"/>
    <lineage>
        <taxon>Bacteria</taxon>
        <taxon>Bacillati</taxon>
        <taxon>Actinomycetota</taxon>
        <taxon>Actinomycetes</taxon>
        <taxon>Kitasatosporales</taxon>
        <taxon>Streptomycetaceae</taxon>
        <taxon>Streptomyces</taxon>
    </lineage>
</organism>
<accession>A0ABN3KF32</accession>
<evidence type="ECO:0008006" key="4">
    <source>
        <dbReference type="Google" id="ProtNLM"/>
    </source>
</evidence>